<keyword evidence="2" id="KW-1185">Reference proteome</keyword>
<dbReference type="EMBL" id="CP014841">
    <property type="protein sequence ID" value="AND69511.1"/>
    <property type="molecule type" value="Genomic_DNA"/>
</dbReference>
<evidence type="ECO:0000313" key="1">
    <source>
        <dbReference type="EMBL" id="AND69511.1"/>
    </source>
</evidence>
<proteinExistence type="predicted"/>
<accession>A0A160N116</accession>
<dbReference type="KEGG" id="dtx:ATSB10_20570"/>
<dbReference type="AlphaFoldDB" id="A0A160N116"/>
<dbReference type="OrthoDB" id="9128717at2"/>
<protein>
    <recommendedName>
        <fullName evidence="3">Zinc-ribbon domain-containing protein</fullName>
    </recommendedName>
</protein>
<dbReference type="Proteomes" id="UP000077255">
    <property type="component" value="Chromosome"/>
</dbReference>
<name>A0A160N116_9GAMM</name>
<evidence type="ECO:0008006" key="3">
    <source>
        <dbReference type="Google" id="ProtNLM"/>
    </source>
</evidence>
<dbReference type="PATRIC" id="fig|445710.3.peg.2054"/>
<organism evidence="1 2">
    <name type="scientific">Dyella thiooxydans</name>
    <dbReference type="NCBI Taxonomy" id="445710"/>
    <lineage>
        <taxon>Bacteria</taxon>
        <taxon>Pseudomonadati</taxon>
        <taxon>Pseudomonadota</taxon>
        <taxon>Gammaproteobacteria</taxon>
        <taxon>Lysobacterales</taxon>
        <taxon>Rhodanobacteraceae</taxon>
        <taxon>Dyella</taxon>
    </lineage>
</organism>
<sequence>MDTIDIKGDTALLDLLSSVPATELAPLVDHLTDAGQGRVTLPAAIKELLLEAKARGIYSPLTLKLLIREIQQFGGNTVVNLVRRSGVSYAEIVQDALKHFEVPGYAEMALERQELAVVAARLARVWPELDKAGRDEYLAELKPGSGRSGDLPDLQSAVLAGGRVSSAIARRLARRAYTPLDVVGTVKKSLFGGALASLPKAAIAAATTSAADAAYRVTIPCVLHVASLRQMRAAAELPDCPQCGVAVAKDARFCGDCGFDLRSQAAGKSDAPPRLQPLVVSHEGADIMIAGADGLPALSATALTSLDISQPRQPIDLGSAGVDRLAPLLQLVPTAMIGGEVAANRYLKVVVNGPLAPAADGNGLRGFVRGPDGRFAEHGRFFEDDRLKHLVSGAAIFQLASFVVAQKHLADISRKLSEIQEGVARIEAFQRNERKAGINGTLTYLQQVAPVVLAGTLSSSVRDELEASERALSAIQDHIHTDMKTAIAEVATLKNPGTFSTNDLTKTLKGRQSDFEELAQQWNLCLAARYVACRLVCSYPGEQMLVERRQQTLDRLTKVLPGPDGLLRQFSATVSARGAQLKALTDTQAEIQANQERLRLWDMDRAPAIESHGHATFGQLGRLLQENAQPVALVLEMRGDEVVRALAA</sequence>
<gene>
    <name evidence="1" type="ORF">ATSB10_20570</name>
</gene>
<reference evidence="1 2" key="1">
    <citation type="submission" date="2016-02" db="EMBL/GenBank/DDBJ databases">
        <title>Complete genome sequencing and analysis of ATSB10, Dyella thiooxydans isolated from rhizosphere soil of sunflower (Helianthus annuus L.).</title>
        <authorList>
            <person name="Lee Y."/>
            <person name="Hwangbo K."/>
            <person name="Chung H."/>
            <person name="Yoo J."/>
            <person name="Kim K.Y."/>
            <person name="Sa T.M."/>
            <person name="Um Y."/>
            <person name="Madhaiyan M."/>
        </authorList>
    </citation>
    <scope>NUCLEOTIDE SEQUENCE [LARGE SCALE GENOMIC DNA]</scope>
    <source>
        <strain evidence="1 2">ATSB10</strain>
    </source>
</reference>
<dbReference type="RefSeq" id="WP_063672479.1">
    <property type="nucleotide sequence ID" value="NZ_CP014841.1"/>
</dbReference>
<evidence type="ECO:0000313" key="2">
    <source>
        <dbReference type="Proteomes" id="UP000077255"/>
    </source>
</evidence>
<dbReference type="STRING" id="445710.ATSB10_20570"/>